<dbReference type="EMBL" id="JASNVW010000008">
    <property type="protein sequence ID" value="MDK6029427.1"/>
    <property type="molecule type" value="Genomic_DNA"/>
</dbReference>
<dbReference type="RefSeq" id="WP_285274413.1">
    <property type="nucleotide sequence ID" value="NZ_JASNVW010000008.1"/>
</dbReference>
<proteinExistence type="inferred from homology"/>
<keyword evidence="5" id="KW-0326">Glycosidase</keyword>
<dbReference type="FunFam" id="3.20.20.80:FF:000158">
    <property type="entry name" value="Exported alpha-L-fucosidase"/>
    <property type="match status" value="1"/>
</dbReference>
<dbReference type="EC" id="3.2.1.51" evidence="2"/>
<dbReference type="Gene3D" id="3.20.20.80">
    <property type="entry name" value="Glycosidases"/>
    <property type="match status" value="1"/>
</dbReference>
<accession>A0ABD4Z8R7</accession>
<dbReference type="Pfam" id="PF01120">
    <property type="entry name" value="Alpha_L_fucos"/>
    <property type="match status" value="1"/>
</dbReference>
<dbReference type="GO" id="GO:0004553">
    <property type="term" value="F:hydrolase activity, hydrolyzing O-glycosyl compounds"/>
    <property type="evidence" value="ECO:0007669"/>
    <property type="project" value="UniProtKB-ARBA"/>
</dbReference>
<dbReference type="SMART" id="SM00812">
    <property type="entry name" value="Alpha_L_fucos"/>
    <property type="match status" value="1"/>
</dbReference>
<dbReference type="Gene3D" id="2.60.40.1180">
    <property type="entry name" value="Golgi alpha-mannosidase II"/>
    <property type="match status" value="1"/>
</dbReference>
<reference evidence="7 8" key="1">
    <citation type="submission" date="2023-05" db="EMBL/GenBank/DDBJ databases">
        <title>A new hyperthermophilic archaea 'Ignisphaera cupida' sp. nov. and description of the family 'Ignisphaeraceae' fam. nov.</title>
        <authorList>
            <person name="Podosokorskaya O.A."/>
            <person name="Elcheninov A.G."/>
            <person name="Klukina A."/>
            <person name="Merkel A.Y."/>
        </authorList>
    </citation>
    <scope>NUCLEOTIDE SEQUENCE [LARGE SCALE GENOMIC DNA]</scope>
    <source>
        <strain evidence="7 8">4213-co</strain>
    </source>
</reference>
<evidence type="ECO:0000256" key="3">
    <source>
        <dbReference type="ARBA" id="ARBA00022729"/>
    </source>
</evidence>
<protein>
    <recommendedName>
        <fullName evidence="2">alpha-L-fucosidase</fullName>
        <ecNumber evidence="2">3.2.1.51</ecNumber>
    </recommendedName>
</protein>
<name>A0ABD4Z8R7_9CREN</name>
<feature type="domain" description="Glycoside hydrolase family 29 N-terminal" evidence="6">
    <location>
        <begin position="21"/>
        <end position="381"/>
    </location>
</feature>
<sequence>MKLGIAKMSNPFKILASIPAPTKGPFQPSWDSLKGYKAPKWFTDSKFGIFIHWGAYSVPAFGNEWYPRNMYDPSRPEYEYHIKNFGPHTEFGYKDFIPMFTAENWDPDEWAKTFERAGAKFVVLVAEHHDGFALWDSSYTRWCAARIGPKRDIVKELKLAVENRGLIFGVSYHRAEHWWFFETGTRIESDVKDPKYFDLYGPAKPASLDPRAPPSPNNVPPDQSFLMDWLLRIVEVVEKYRPWIVYFDWWIANPAFEPYLQAFAAYYYNRCESWGIEPVIVYKHGAFKDGTAVPDLAERGTVETLQEYPWLADTSVDYRSWGYIKNAEYKTPETIVQHMIDVVSKNGVFLLNIGPKPDGTIPEEQKRILFRIGDWLETYGEAVYGSKPWKSFGEGPTKVEGGFFTERKLIFTGSDIRYTAKHAYPLKEIVYATILGEPQQEFSLKLFKQVDGHIIHVDIPNFEGKIDWSMTEDGLRVKIPSVARMKKPVVLRILISEG</sequence>
<dbReference type="InterPro" id="IPR057739">
    <property type="entry name" value="Glyco_hydro_29_N"/>
</dbReference>
<dbReference type="InterPro" id="IPR013780">
    <property type="entry name" value="Glyco_hydro_b"/>
</dbReference>
<evidence type="ECO:0000256" key="4">
    <source>
        <dbReference type="ARBA" id="ARBA00022801"/>
    </source>
</evidence>
<dbReference type="AlphaFoldDB" id="A0ABD4Z8R7"/>
<dbReference type="PANTHER" id="PTHR10030">
    <property type="entry name" value="ALPHA-L-FUCOSIDASE"/>
    <property type="match status" value="1"/>
</dbReference>
<dbReference type="Proteomes" id="UP001529235">
    <property type="component" value="Unassembled WGS sequence"/>
</dbReference>
<dbReference type="InterPro" id="IPR017853">
    <property type="entry name" value="GH"/>
</dbReference>
<keyword evidence="4" id="KW-0378">Hydrolase</keyword>
<organism evidence="7 8">
    <name type="scientific">Ignisphaera cupida</name>
    <dbReference type="NCBI Taxonomy" id="3050454"/>
    <lineage>
        <taxon>Archaea</taxon>
        <taxon>Thermoproteota</taxon>
        <taxon>Thermoprotei</taxon>
        <taxon>Desulfurococcales</taxon>
        <taxon>Desulfurococcaceae</taxon>
        <taxon>Ignisphaera</taxon>
    </lineage>
</organism>
<comment type="caution">
    <text evidence="7">The sequence shown here is derived from an EMBL/GenBank/DDBJ whole genome shotgun (WGS) entry which is preliminary data.</text>
</comment>
<dbReference type="SUPFAM" id="SSF51445">
    <property type="entry name" value="(Trans)glycosidases"/>
    <property type="match status" value="1"/>
</dbReference>
<gene>
    <name evidence="7" type="ORF">QPL79_08630</name>
</gene>
<evidence type="ECO:0000259" key="6">
    <source>
        <dbReference type="Pfam" id="PF01120"/>
    </source>
</evidence>
<evidence type="ECO:0000256" key="1">
    <source>
        <dbReference type="ARBA" id="ARBA00007951"/>
    </source>
</evidence>
<keyword evidence="8" id="KW-1185">Reference proteome</keyword>
<dbReference type="InterPro" id="IPR000933">
    <property type="entry name" value="Glyco_hydro_29"/>
</dbReference>
<comment type="similarity">
    <text evidence="1">Belongs to the glycosyl hydrolase 29 family.</text>
</comment>
<dbReference type="PANTHER" id="PTHR10030:SF37">
    <property type="entry name" value="ALPHA-L-FUCOSIDASE-RELATED"/>
    <property type="match status" value="1"/>
</dbReference>
<keyword evidence="3" id="KW-0732">Signal</keyword>
<evidence type="ECO:0000313" key="7">
    <source>
        <dbReference type="EMBL" id="MDK6029427.1"/>
    </source>
</evidence>
<evidence type="ECO:0000313" key="8">
    <source>
        <dbReference type="Proteomes" id="UP001529235"/>
    </source>
</evidence>
<evidence type="ECO:0000256" key="5">
    <source>
        <dbReference type="ARBA" id="ARBA00023295"/>
    </source>
</evidence>
<evidence type="ECO:0000256" key="2">
    <source>
        <dbReference type="ARBA" id="ARBA00012662"/>
    </source>
</evidence>